<dbReference type="InterPro" id="IPR029071">
    <property type="entry name" value="Ubiquitin-like_domsf"/>
</dbReference>
<accession>A0AAW1T9W5</accession>
<evidence type="ECO:0000313" key="1">
    <source>
        <dbReference type="EMBL" id="KAK9865603.1"/>
    </source>
</evidence>
<dbReference type="EMBL" id="JALJOV010000234">
    <property type="protein sequence ID" value="KAK9865603.1"/>
    <property type="molecule type" value="Genomic_DNA"/>
</dbReference>
<reference evidence="1 2" key="1">
    <citation type="journal article" date="2024" name="Nat. Commun.">
        <title>Phylogenomics reveals the evolutionary origins of lichenization in chlorophyte algae.</title>
        <authorList>
            <person name="Puginier C."/>
            <person name="Libourel C."/>
            <person name="Otte J."/>
            <person name="Skaloud P."/>
            <person name="Haon M."/>
            <person name="Grisel S."/>
            <person name="Petersen M."/>
            <person name="Berrin J.G."/>
            <person name="Delaux P.M."/>
            <person name="Dal Grande F."/>
            <person name="Keller J."/>
        </authorList>
    </citation>
    <scope>NUCLEOTIDE SEQUENCE [LARGE SCALE GENOMIC DNA]</scope>
    <source>
        <strain evidence="1 2">SAG 2523</strain>
    </source>
</reference>
<gene>
    <name evidence="1" type="ORF">WJX84_010383</name>
</gene>
<dbReference type="AlphaFoldDB" id="A0AAW1T9W5"/>
<evidence type="ECO:0000313" key="2">
    <source>
        <dbReference type="Proteomes" id="UP001485043"/>
    </source>
</evidence>
<name>A0AAW1T9W5_9CHLO</name>
<sequence>METKTVCLDDLLMDVDLDSTIEDLNKMVERKMQWRPVNELQRLEGFTDPWEKSLLRGREVPAGTTLRSQGVATGDTIVIVRRELIAEAWQIVGEGNDTSSSDEDDAW</sequence>
<dbReference type="SUPFAM" id="SSF54236">
    <property type="entry name" value="Ubiquitin-like"/>
    <property type="match status" value="1"/>
</dbReference>
<proteinExistence type="predicted"/>
<keyword evidence="2" id="KW-1185">Reference proteome</keyword>
<comment type="caution">
    <text evidence="1">The sequence shown here is derived from an EMBL/GenBank/DDBJ whole genome shotgun (WGS) entry which is preliminary data.</text>
</comment>
<organism evidence="1 2">
    <name type="scientific">Apatococcus fuscideae</name>
    <dbReference type="NCBI Taxonomy" id="2026836"/>
    <lineage>
        <taxon>Eukaryota</taxon>
        <taxon>Viridiplantae</taxon>
        <taxon>Chlorophyta</taxon>
        <taxon>core chlorophytes</taxon>
        <taxon>Trebouxiophyceae</taxon>
        <taxon>Chlorellales</taxon>
        <taxon>Chlorellaceae</taxon>
        <taxon>Apatococcus</taxon>
    </lineage>
</organism>
<protein>
    <recommendedName>
        <fullName evidence="3">Ubiquitin-like domain-containing protein</fullName>
    </recommendedName>
</protein>
<dbReference type="CDD" id="cd17039">
    <property type="entry name" value="Ubl_ubiquitin_like"/>
    <property type="match status" value="1"/>
</dbReference>
<evidence type="ECO:0008006" key="3">
    <source>
        <dbReference type="Google" id="ProtNLM"/>
    </source>
</evidence>
<dbReference type="Proteomes" id="UP001485043">
    <property type="component" value="Unassembled WGS sequence"/>
</dbReference>